<dbReference type="InterPro" id="IPR036188">
    <property type="entry name" value="FAD/NAD-bd_sf"/>
</dbReference>
<organism evidence="3 4">
    <name type="scientific">Micromonospora peucetia</name>
    <dbReference type="NCBI Taxonomy" id="47871"/>
    <lineage>
        <taxon>Bacteria</taxon>
        <taxon>Bacillati</taxon>
        <taxon>Actinomycetota</taxon>
        <taxon>Actinomycetes</taxon>
        <taxon>Micromonosporales</taxon>
        <taxon>Micromonosporaceae</taxon>
        <taxon>Micromonospora</taxon>
    </lineage>
</organism>
<dbReference type="InterPro" id="IPR006076">
    <property type="entry name" value="FAD-dep_OxRdtase"/>
</dbReference>
<accession>A0A1C6UZB1</accession>
<dbReference type="RefSeq" id="WP_091625939.1">
    <property type="nucleotide sequence ID" value="NZ_FMIC01000002.1"/>
</dbReference>
<dbReference type="STRING" id="47871.GA0070608_2140"/>
<feature type="transmembrane region" description="Helical" evidence="1">
    <location>
        <begin position="6"/>
        <end position="22"/>
    </location>
</feature>
<dbReference type="AlphaFoldDB" id="A0A1C6UZB1"/>
<evidence type="ECO:0000256" key="1">
    <source>
        <dbReference type="SAM" id="Phobius"/>
    </source>
</evidence>
<dbReference type="OrthoDB" id="5167173at2"/>
<dbReference type="Gene3D" id="3.30.9.10">
    <property type="entry name" value="D-Amino Acid Oxidase, subunit A, domain 2"/>
    <property type="match status" value="1"/>
</dbReference>
<dbReference type="SUPFAM" id="SSF51905">
    <property type="entry name" value="FAD/NAD(P)-binding domain"/>
    <property type="match status" value="1"/>
</dbReference>
<sequence>MKRTELHIVIGGGIAGCLAAIMRRRAGYRVLLLERAEARSPEAHPICTGASNIVSENHSGAEYPFDPQSARDCFDGRLVNERFFPDLVFGGKDYSRVIASRAMQDSGTDILGQCRDNMRVIQDRYAQRCAEDPANALFGAPDQVCREIPAPDGISDVGAAFVTPQRGINPVVVTALLDQELRRCGVEVRGGADVTDVSRRSDGTYQVEYVEDGVRKTVVGDQVALCAATETPAMARRLNPSLALPPIYMALRQILFVDLPDRTTRNYTCLKLEDEYGGMLSPFSRDTALVYYPPAAHIAVRRVDPTTYALPDDFRHFLRNGHPEATERAQLALRQLTQWYPEVRGAEVVSAHLKVAVNTTDSSRLRRNAGVLDVAPGCTATVLLKWTMCVVNAQRDLEAALRHSIATGNADRDEYAELVARGTVPIAPPSDVSAWRRRLRIFARNMGVPEALAAPFVDAGEPGSGLSHTVPSLASS</sequence>
<protein>
    <submittedName>
        <fullName evidence="3">FAD dependent oxidoreductase</fullName>
    </submittedName>
</protein>
<dbReference type="Pfam" id="PF01266">
    <property type="entry name" value="DAO"/>
    <property type="match status" value="1"/>
</dbReference>
<reference evidence="3 4" key="1">
    <citation type="submission" date="2016-06" db="EMBL/GenBank/DDBJ databases">
        <authorList>
            <person name="Kjaerup R.B."/>
            <person name="Dalgaard T.S."/>
            <person name="Juul-Madsen H.R."/>
        </authorList>
    </citation>
    <scope>NUCLEOTIDE SEQUENCE [LARGE SCALE GENOMIC DNA]</scope>
    <source>
        <strain evidence="3 4">DSM 43363</strain>
    </source>
</reference>
<keyword evidence="1" id="KW-0472">Membrane</keyword>
<feature type="domain" description="FAD dependent oxidoreductase" evidence="2">
    <location>
        <begin position="8"/>
        <end position="343"/>
    </location>
</feature>
<dbReference type="EMBL" id="FMIC01000002">
    <property type="protein sequence ID" value="SCL59408.1"/>
    <property type="molecule type" value="Genomic_DNA"/>
</dbReference>
<keyword evidence="1" id="KW-0812">Transmembrane</keyword>
<dbReference type="PROSITE" id="PS51257">
    <property type="entry name" value="PROKAR_LIPOPROTEIN"/>
    <property type="match status" value="1"/>
</dbReference>
<keyword evidence="1" id="KW-1133">Transmembrane helix</keyword>
<evidence type="ECO:0000313" key="4">
    <source>
        <dbReference type="Proteomes" id="UP000199343"/>
    </source>
</evidence>
<gene>
    <name evidence="3" type="ORF">GA0070608_2140</name>
</gene>
<proteinExistence type="predicted"/>
<name>A0A1C6UZB1_9ACTN</name>
<dbReference type="Gene3D" id="3.50.50.60">
    <property type="entry name" value="FAD/NAD(P)-binding domain"/>
    <property type="match status" value="2"/>
</dbReference>
<evidence type="ECO:0000259" key="2">
    <source>
        <dbReference type="Pfam" id="PF01266"/>
    </source>
</evidence>
<evidence type="ECO:0000313" key="3">
    <source>
        <dbReference type="EMBL" id="SCL59408.1"/>
    </source>
</evidence>
<dbReference type="Proteomes" id="UP000199343">
    <property type="component" value="Unassembled WGS sequence"/>
</dbReference>